<comment type="caution">
    <text evidence="1">The sequence shown here is derived from an EMBL/GenBank/DDBJ whole genome shotgun (WGS) entry which is preliminary data.</text>
</comment>
<sequence>FITLYHILRNYSIVKYENLSPQSFILHSLKIVSHVLIYHTFQIVQPNKEIV</sequence>
<protein>
    <submittedName>
        <fullName evidence="1">Uncharacterized protein</fullName>
    </submittedName>
</protein>
<dbReference type="AlphaFoldDB" id="X0X963"/>
<name>X0X963_9ZZZZ</name>
<feature type="non-terminal residue" evidence="1">
    <location>
        <position position="1"/>
    </location>
</feature>
<accession>X0X963</accession>
<dbReference type="EMBL" id="BARS01033049">
    <property type="protein sequence ID" value="GAG21466.1"/>
    <property type="molecule type" value="Genomic_DNA"/>
</dbReference>
<organism evidence="1">
    <name type="scientific">marine sediment metagenome</name>
    <dbReference type="NCBI Taxonomy" id="412755"/>
    <lineage>
        <taxon>unclassified sequences</taxon>
        <taxon>metagenomes</taxon>
        <taxon>ecological metagenomes</taxon>
    </lineage>
</organism>
<proteinExistence type="predicted"/>
<gene>
    <name evidence="1" type="ORF">S01H1_51224</name>
</gene>
<reference evidence="1" key="1">
    <citation type="journal article" date="2014" name="Front. Microbiol.">
        <title>High frequency of phylogenetically diverse reductive dehalogenase-homologous genes in deep subseafloor sedimentary metagenomes.</title>
        <authorList>
            <person name="Kawai M."/>
            <person name="Futagami T."/>
            <person name="Toyoda A."/>
            <person name="Takaki Y."/>
            <person name="Nishi S."/>
            <person name="Hori S."/>
            <person name="Arai W."/>
            <person name="Tsubouchi T."/>
            <person name="Morono Y."/>
            <person name="Uchiyama I."/>
            <person name="Ito T."/>
            <person name="Fujiyama A."/>
            <person name="Inagaki F."/>
            <person name="Takami H."/>
        </authorList>
    </citation>
    <scope>NUCLEOTIDE SEQUENCE</scope>
    <source>
        <strain evidence="1">Expedition CK06-06</strain>
    </source>
</reference>
<evidence type="ECO:0000313" key="1">
    <source>
        <dbReference type="EMBL" id="GAG21466.1"/>
    </source>
</evidence>